<dbReference type="NCBIfam" id="TIGR00758">
    <property type="entry name" value="UDG_fam4"/>
    <property type="match status" value="1"/>
</dbReference>
<evidence type="ECO:0000313" key="13">
    <source>
        <dbReference type="EMBL" id="DAD75212.1"/>
    </source>
</evidence>
<dbReference type="SMART" id="SM00987">
    <property type="entry name" value="UreE_C"/>
    <property type="match status" value="1"/>
</dbReference>
<keyword evidence="8" id="KW-0378">Hydrolase</keyword>
<evidence type="ECO:0000256" key="3">
    <source>
        <dbReference type="ARBA" id="ARBA00012030"/>
    </source>
</evidence>
<dbReference type="SUPFAM" id="SSF52141">
    <property type="entry name" value="Uracil-DNA glycosylase-like"/>
    <property type="match status" value="1"/>
</dbReference>
<keyword evidence="5" id="KW-0004">4Fe-4S</keyword>
<keyword evidence="7" id="KW-0227">DNA damage</keyword>
<evidence type="ECO:0000256" key="4">
    <source>
        <dbReference type="ARBA" id="ARBA00019403"/>
    </source>
</evidence>
<dbReference type="GO" id="GO:0006281">
    <property type="term" value="P:DNA repair"/>
    <property type="evidence" value="ECO:0007669"/>
    <property type="project" value="UniProtKB-KW"/>
</dbReference>
<sequence>MAVSKKDKLNKIAKEIEVCKACNLCKNRIKSVVSKGNENAKIMLIGEAPGKLENEIGKPFVGKSGQQLNDLLSKAGFNPDQDIYFCNVVKCRPVKNNKDRKPKKQEIEACVKYLNAQIEVVKPKIIILCGNTAKRLFKINVPMKTVHGTCVDYAEIKLLPVYHPRASITDEVKFNDLKKVKKLGGKW</sequence>
<organism evidence="13">
    <name type="scientific">Siphoviridae sp. ctCsv15</name>
    <dbReference type="NCBI Taxonomy" id="2826195"/>
    <lineage>
        <taxon>Viruses</taxon>
        <taxon>Duplodnaviria</taxon>
        <taxon>Heunggongvirae</taxon>
        <taxon>Uroviricota</taxon>
        <taxon>Caudoviricetes</taxon>
    </lineage>
</organism>
<comment type="similarity">
    <text evidence="2">Belongs to the uracil-DNA glycosylase (UDG) superfamily. Type 4 (UDGa) family.</text>
</comment>
<dbReference type="InterPro" id="IPR005273">
    <property type="entry name" value="Ura-DNA_glyco_family4"/>
</dbReference>
<evidence type="ECO:0000256" key="1">
    <source>
        <dbReference type="ARBA" id="ARBA00001400"/>
    </source>
</evidence>
<dbReference type="PANTHER" id="PTHR33693">
    <property type="entry name" value="TYPE-5 URACIL-DNA GLYCOSYLASE"/>
    <property type="match status" value="1"/>
</dbReference>
<dbReference type="InterPro" id="IPR005122">
    <property type="entry name" value="Uracil-DNA_glycosylase-like"/>
</dbReference>
<dbReference type="GO" id="GO:0046872">
    <property type="term" value="F:metal ion binding"/>
    <property type="evidence" value="ECO:0007669"/>
    <property type="project" value="UniProtKB-KW"/>
</dbReference>
<evidence type="ECO:0000256" key="5">
    <source>
        <dbReference type="ARBA" id="ARBA00022485"/>
    </source>
</evidence>
<evidence type="ECO:0000256" key="9">
    <source>
        <dbReference type="ARBA" id="ARBA00023004"/>
    </source>
</evidence>
<protein>
    <recommendedName>
        <fullName evidence="4">Type-4 uracil-DNA glycosylase</fullName>
        <ecNumber evidence="3">3.2.2.27</ecNumber>
    </recommendedName>
</protein>
<name>A0A8S5LZ06_9CAUD</name>
<evidence type="ECO:0000259" key="12">
    <source>
        <dbReference type="SMART" id="SM00986"/>
    </source>
</evidence>
<keyword evidence="10" id="KW-0411">Iron-sulfur</keyword>
<dbReference type="InterPro" id="IPR051536">
    <property type="entry name" value="UDG_Type-4/5"/>
</dbReference>
<evidence type="ECO:0000256" key="6">
    <source>
        <dbReference type="ARBA" id="ARBA00022723"/>
    </source>
</evidence>
<dbReference type="InterPro" id="IPR036895">
    <property type="entry name" value="Uracil-DNA_glycosylase-like_sf"/>
</dbReference>
<dbReference type="EC" id="3.2.2.27" evidence="3"/>
<feature type="domain" description="Uracil-DNA glycosylase-like" evidence="12">
    <location>
        <begin position="33"/>
        <end position="178"/>
    </location>
</feature>
<dbReference type="Gene3D" id="3.40.470.10">
    <property type="entry name" value="Uracil-DNA glycosylase-like domain"/>
    <property type="match status" value="1"/>
</dbReference>
<evidence type="ECO:0000256" key="10">
    <source>
        <dbReference type="ARBA" id="ARBA00023014"/>
    </source>
</evidence>
<evidence type="ECO:0000256" key="11">
    <source>
        <dbReference type="ARBA" id="ARBA00023204"/>
    </source>
</evidence>
<dbReference type="PANTHER" id="PTHR33693:SF1">
    <property type="entry name" value="TYPE-4 URACIL-DNA GLYCOSYLASE"/>
    <property type="match status" value="1"/>
</dbReference>
<dbReference type="GO" id="GO:0004844">
    <property type="term" value="F:uracil DNA N-glycosylase activity"/>
    <property type="evidence" value="ECO:0007669"/>
    <property type="project" value="UniProtKB-EC"/>
</dbReference>
<dbReference type="GO" id="GO:0051539">
    <property type="term" value="F:4 iron, 4 sulfur cluster binding"/>
    <property type="evidence" value="ECO:0007669"/>
    <property type="project" value="UniProtKB-KW"/>
</dbReference>
<evidence type="ECO:0000256" key="7">
    <source>
        <dbReference type="ARBA" id="ARBA00022763"/>
    </source>
</evidence>
<accession>A0A8S5LZ06</accession>
<dbReference type="EMBL" id="BK014777">
    <property type="protein sequence ID" value="DAD75212.1"/>
    <property type="molecule type" value="Genomic_DNA"/>
</dbReference>
<dbReference type="SMART" id="SM00986">
    <property type="entry name" value="UDG"/>
    <property type="match status" value="1"/>
</dbReference>
<keyword evidence="6" id="KW-0479">Metal-binding</keyword>
<dbReference type="Pfam" id="PF03167">
    <property type="entry name" value="UDG"/>
    <property type="match status" value="1"/>
</dbReference>
<comment type="catalytic activity">
    <reaction evidence="1">
        <text>Hydrolyzes single-stranded DNA or mismatched double-stranded DNA and polynucleotides, releasing free uracil.</text>
        <dbReference type="EC" id="3.2.2.27"/>
    </reaction>
</comment>
<keyword evidence="11" id="KW-0234">DNA repair</keyword>
<proteinExistence type="inferred from homology"/>
<dbReference type="CDD" id="cd10030">
    <property type="entry name" value="UDG-F4_TTUDGA_SPO1dp_like"/>
    <property type="match status" value="1"/>
</dbReference>
<reference evidence="13" key="1">
    <citation type="journal article" date="2021" name="Proc. Natl. Acad. Sci. U.S.A.">
        <title>A Catalog of Tens of Thousands of Viruses from Human Metagenomes Reveals Hidden Associations with Chronic Diseases.</title>
        <authorList>
            <person name="Tisza M.J."/>
            <person name="Buck C.B."/>
        </authorList>
    </citation>
    <scope>NUCLEOTIDE SEQUENCE</scope>
    <source>
        <strain evidence="13">CtCsv15</strain>
    </source>
</reference>
<evidence type="ECO:0000256" key="2">
    <source>
        <dbReference type="ARBA" id="ARBA00006521"/>
    </source>
</evidence>
<evidence type="ECO:0000256" key="8">
    <source>
        <dbReference type="ARBA" id="ARBA00022801"/>
    </source>
</evidence>
<keyword evidence="9" id="KW-0408">Iron</keyword>